<evidence type="ECO:0000313" key="3">
    <source>
        <dbReference type="Proteomes" id="UP000026962"/>
    </source>
</evidence>
<keyword evidence="3" id="KW-1185">Reference proteome</keyword>
<organism evidence="2">
    <name type="scientific">Oryza punctata</name>
    <name type="common">Red rice</name>
    <dbReference type="NCBI Taxonomy" id="4537"/>
    <lineage>
        <taxon>Eukaryota</taxon>
        <taxon>Viridiplantae</taxon>
        <taxon>Streptophyta</taxon>
        <taxon>Embryophyta</taxon>
        <taxon>Tracheophyta</taxon>
        <taxon>Spermatophyta</taxon>
        <taxon>Magnoliopsida</taxon>
        <taxon>Liliopsida</taxon>
        <taxon>Poales</taxon>
        <taxon>Poaceae</taxon>
        <taxon>BOP clade</taxon>
        <taxon>Oryzoideae</taxon>
        <taxon>Oryzeae</taxon>
        <taxon>Oryzinae</taxon>
        <taxon>Oryza</taxon>
    </lineage>
</organism>
<protein>
    <submittedName>
        <fullName evidence="2">Uncharacterized protein</fullName>
    </submittedName>
</protein>
<dbReference type="EnsemblPlants" id="OPUNC01G17340.1">
    <property type="protein sequence ID" value="OPUNC01G17340.1"/>
    <property type="gene ID" value="OPUNC01G17340"/>
</dbReference>
<dbReference type="AlphaFoldDB" id="A0A0E0JJ77"/>
<dbReference type="HOGENOM" id="CLU_1306600_0_0_1"/>
<accession>A0A0E0JJ77</accession>
<evidence type="ECO:0000256" key="1">
    <source>
        <dbReference type="SAM" id="MobiDB-lite"/>
    </source>
</evidence>
<dbReference type="Proteomes" id="UP000026962">
    <property type="component" value="Chromosome 1"/>
</dbReference>
<feature type="compositionally biased region" description="Low complexity" evidence="1">
    <location>
        <begin position="30"/>
        <end position="39"/>
    </location>
</feature>
<evidence type="ECO:0000313" key="2">
    <source>
        <dbReference type="EnsemblPlants" id="OPUNC01G17340.1"/>
    </source>
</evidence>
<feature type="region of interest" description="Disordered" evidence="1">
    <location>
        <begin position="1"/>
        <end position="64"/>
    </location>
</feature>
<feature type="compositionally biased region" description="Low complexity" evidence="1">
    <location>
        <begin position="14"/>
        <end position="23"/>
    </location>
</feature>
<sequence>MRATAAAHKSRDLPPIIFSSPVSSTPPPISTTRTPSPASGLLPAFSTLPSPPRGPTPPPFSSCQQSRRPWLIASAQPQISLPPPQQHMQAVDDAAAQNLAVLVVGSGCGGAEGWKTGLTMLTPCGASSSPATEPPSMALLRHLTPVLHKPVSGAPDAVVKYSNSSAPNAAGFALRWCAQCQCLYAPTLGERLALLRRDGVGTAKEAELGQL</sequence>
<name>A0A0E0JJ77_ORYPU</name>
<reference evidence="2" key="1">
    <citation type="submission" date="2015-04" db="UniProtKB">
        <authorList>
            <consortium name="EnsemblPlants"/>
        </authorList>
    </citation>
    <scope>IDENTIFICATION</scope>
</reference>
<dbReference type="Gramene" id="OPUNC01G17340.1">
    <property type="protein sequence ID" value="OPUNC01G17340.1"/>
    <property type="gene ID" value="OPUNC01G17340"/>
</dbReference>
<reference evidence="2" key="2">
    <citation type="submission" date="2018-05" db="EMBL/GenBank/DDBJ databases">
        <title>OpunRS2 (Oryza punctata Reference Sequence Version 2).</title>
        <authorList>
            <person name="Zhang J."/>
            <person name="Kudrna D."/>
            <person name="Lee S."/>
            <person name="Talag J."/>
            <person name="Welchert J."/>
            <person name="Wing R.A."/>
        </authorList>
    </citation>
    <scope>NUCLEOTIDE SEQUENCE [LARGE SCALE GENOMIC DNA]</scope>
</reference>
<feature type="compositionally biased region" description="Pro residues" evidence="1">
    <location>
        <begin position="49"/>
        <end position="60"/>
    </location>
</feature>
<proteinExistence type="predicted"/>